<keyword evidence="8" id="KW-1185">Reference proteome</keyword>
<evidence type="ECO:0000313" key="8">
    <source>
        <dbReference type="Proteomes" id="UP001457282"/>
    </source>
</evidence>
<reference evidence="7 8" key="1">
    <citation type="journal article" date="2023" name="G3 (Bethesda)">
        <title>A chromosome-length genome assembly and annotation of blackberry (Rubus argutus, cv. 'Hillquist').</title>
        <authorList>
            <person name="Bruna T."/>
            <person name="Aryal R."/>
            <person name="Dudchenko O."/>
            <person name="Sargent D.J."/>
            <person name="Mead D."/>
            <person name="Buti M."/>
            <person name="Cavallini A."/>
            <person name="Hytonen T."/>
            <person name="Andres J."/>
            <person name="Pham M."/>
            <person name="Weisz D."/>
            <person name="Mascagni F."/>
            <person name="Usai G."/>
            <person name="Natali L."/>
            <person name="Bassil N."/>
            <person name="Fernandez G.E."/>
            <person name="Lomsadze A."/>
            <person name="Armour M."/>
            <person name="Olukolu B."/>
            <person name="Poorten T."/>
            <person name="Britton C."/>
            <person name="Davik J."/>
            <person name="Ashrafi H."/>
            <person name="Aiden E.L."/>
            <person name="Borodovsky M."/>
            <person name="Worthington M."/>
        </authorList>
    </citation>
    <scope>NUCLEOTIDE SEQUENCE [LARGE SCALE GENOMIC DNA]</scope>
    <source>
        <strain evidence="7">PI 553951</strain>
    </source>
</reference>
<evidence type="ECO:0000259" key="6">
    <source>
        <dbReference type="PROSITE" id="PS50811"/>
    </source>
</evidence>
<dbReference type="AlphaFoldDB" id="A0AAW1WVT7"/>
<keyword evidence="4" id="KW-0804">Transcription</keyword>
<evidence type="ECO:0000313" key="7">
    <source>
        <dbReference type="EMBL" id="KAK9927512.1"/>
    </source>
</evidence>
<dbReference type="PANTHER" id="PTHR31282">
    <property type="entry name" value="WRKY TRANSCRIPTION FACTOR 21-RELATED"/>
    <property type="match status" value="1"/>
</dbReference>
<dbReference type="InterPro" id="IPR044810">
    <property type="entry name" value="WRKY_plant"/>
</dbReference>
<evidence type="ECO:0000256" key="3">
    <source>
        <dbReference type="ARBA" id="ARBA00023125"/>
    </source>
</evidence>
<sequence length="312" mass="35130">MEKNSGDFHSMNPGLDFKIHQVAKTSLQRAHHLFACISDNNRERSLQEVSLIAEDAVKEFRKLLKLLDGSMSSNHRRIRKGPLPKSHHVNQVDLMEISPNSCSSQTSTYDWAHQPFLVKQFYSTLQRDQAIASHDQSSVSLPSLIMGLNQFSQNPSNTSLISMAGSSINTQRVRHSTSELLTFRDGTSMFSSKRKSCGVKSEEAGTICLASTGGCHCSKRRKLRIKRRIRVPAVSNKLADIPPDDYSWRKYGQKPIKGSPYPRSYYKCSSVRGCPARKHVERCLEDSTMLVVTYEGDHQHSNFTFQAPALLN</sequence>
<protein>
    <recommendedName>
        <fullName evidence="6">WRKY domain-containing protein</fullName>
    </recommendedName>
</protein>
<dbReference type="GO" id="GO:0003700">
    <property type="term" value="F:DNA-binding transcription factor activity"/>
    <property type="evidence" value="ECO:0007669"/>
    <property type="project" value="InterPro"/>
</dbReference>
<dbReference type="SMART" id="SM00774">
    <property type="entry name" value="WRKY"/>
    <property type="match status" value="1"/>
</dbReference>
<comment type="subcellular location">
    <subcellularLocation>
        <location evidence="1">Nucleus</location>
    </subcellularLocation>
</comment>
<dbReference type="Pfam" id="PF03106">
    <property type="entry name" value="WRKY"/>
    <property type="match status" value="1"/>
</dbReference>
<dbReference type="SUPFAM" id="SSF118290">
    <property type="entry name" value="WRKY DNA-binding domain"/>
    <property type="match status" value="1"/>
</dbReference>
<feature type="domain" description="WRKY" evidence="6">
    <location>
        <begin position="237"/>
        <end position="303"/>
    </location>
</feature>
<dbReference type="InterPro" id="IPR018872">
    <property type="entry name" value="Zn-cluster-dom"/>
</dbReference>
<gene>
    <name evidence="7" type="ORF">M0R45_024693</name>
</gene>
<dbReference type="Pfam" id="PF10533">
    <property type="entry name" value="Plant_zn_clust"/>
    <property type="match status" value="1"/>
</dbReference>
<dbReference type="GO" id="GO:0005516">
    <property type="term" value="F:calmodulin binding"/>
    <property type="evidence" value="ECO:0007669"/>
    <property type="project" value="UniProtKB-ARBA"/>
</dbReference>
<evidence type="ECO:0000256" key="5">
    <source>
        <dbReference type="ARBA" id="ARBA00023242"/>
    </source>
</evidence>
<dbReference type="GO" id="GO:0005634">
    <property type="term" value="C:nucleus"/>
    <property type="evidence" value="ECO:0007669"/>
    <property type="project" value="UniProtKB-SubCell"/>
</dbReference>
<proteinExistence type="predicted"/>
<dbReference type="InterPro" id="IPR036576">
    <property type="entry name" value="WRKY_dom_sf"/>
</dbReference>
<dbReference type="Gene3D" id="2.20.25.80">
    <property type="entry name" value="WRKY domain"/>
    <property type="match status" value="1"/>
</dbReference>
<evidence type="ECO:0000256" key="2">
    <source>
        <dbReference type="ARBA" id="ARBA00023015"/>
    </source>
</evidence>
<dbReference type="PROSITE" id="PS50811">
    <property type="entry name" value="WRKY"/>
    <property type="match status" value="1"/>
</dbReference>
<dbReference type="EMBL" id="JBEDUW010000005">
    <property type="protein sequence ID" value="KAK9927512.1"/>
    <property type="molecule type" value="Genomic_DNA"/>
</dbReference>
<keyword evidence="5" id="KW-0539">Nucleus</keyword>
<accession>A0AAW1WVT7</accession>
<keyword evidence="3" id="KW-0238">DNA-binding</keyword>
<organism evidence="7 8">
    <name type="scientific">Rubus argutus</name>
    <name type="common">Southern blackberry</name>
    <dbReference type="NCBI Taxonomy" id="59490"/>
    <lineage>
        <taxon>Eukaryota</taxon>
        <taxon>Viridiplantae</taxon>
        <taxon>Streptophyta</taxon>
        <taxon>Embryophyta</taxon>
        <taxon>Tracheophyta</taxon>
        <taxon>Spermatophyta</taxon>
        <taxon>Magnoliopsida</taxon>
        <taxon>eudicotyledons</taxon>
        <taxon>Gunneridae</taxon>
        <taxon>Pentapetalae</taxon>
        <taxon>rosids</taxon>
        <taxon>fabids</taxon>
        <taxon>Rosales</taxon>
        <taxon>Rosaceae</taxon>
        <taxon>Rosoideae</taxon>
        <taxon>Rosoideae incertae sedis</taxon>
        <taxon>Rubus</taxon>
    </lineage>
</organism>
<comment type="caution">
    <text evidence="7">The sequence shown here is derived from an EMBL/GenBank/DDBJ whole genome shotgun (WGS) entry which is preliminary data.</text>
</comment>
<dbReference type="InterPro" id="IPR003657">
    <property type="entry name" value="WRKY_dom"/>
</dbReference>
<evidence type="ECO:0000256" key="4">
    <source>
        <dbReference type="ARBA" id="ARBA00023163"/>
    </source>
</evidence>
<name>A0AAW1WVT7_RUBAR</name>
<dbReference type="GO" id="GO:0043565">
    <property type="term" value="F:sequence-specific DNA binding"/>
    <property type="evidence" value="ECO:0007669"/>
    <property type="project" value="InterPro"/>
</dbReference>
<dbReference type="FunFam" id="2.20.25.80:FF:000004">
    <property type="entry name" value="WRKY transcription factor 65"/>
    <property type="match status" value="1"/>
</dbReference>
<dbReference type="Proteomes" id="UP001457282">
    <property type="component" value="Unassembled WGS sequence"/>
</dbReference>
<evidence type="ECO:0000256" key="1">
    <source>
        <dbReference type="ARBA" id="ARBA00004123"/>
    </source>
</evidence>
<keyword evidence="2" id="KW-0805">Transcription regulation</keyword>